<dbReference type="InterPro" id="IPR002762">
    <property type="entry name" value="CbiX-like"/>
</dbReference>
<dbReference type="GO" id="GO:0016829">
    <property type="term" value="F:lyase activity"/>
    <property type="evidence" value="ECO:0007669"/>
    <property type="project" value="UniProtKB-KW"/>
</dbReference>
<dbReference type="PANTHER" id="PTHR33542">
    <property type="entry name" value="SIROHYDROCHLORIN FERROCHELATASE, CHLOROPLASTIC"/>
    <property type="match status" value="1"/>
</dbReference>
<reference evidence="3" key="1">
    <citation type="submission" date="2018-06" db="EMBL/GenBank/DDBJ databases">
        <authorList>
            <person name="Zhirakovskaya E."/>
        </authorList>
    </citation>
    <scope>NUCLEOTIDE SEQUENCE</scope>
</reference>
<sequence>MKNKIAVIIVGHGSSDPAGNMEFEAVAAGYRKMRPEWEITTGYIEHEAPDVYTAVSNAAKRANTVIVAPLLLFKAGHARHDIPEYVERAMKEYPDVTFHLGEPLGTSPHMAKAMMERMDGKFFEDAKEDTMLLAIGRGSNNSDANSDFFKMARLIGDLLGLRWTIPCFIGVTGPSLDEALDLVLKARPKRLAVAPYFLFSGKLVDRISNKIKTFSEANPDIMVSLGIRLGSHSGVLKTLDERILQALNNVAHSIHGVGIKNNNA</sequence>
<keyword evidence="1" id="KW-0479">Metal-binding</keyword>
<dbReference type="InterPro" id="IPR050963">
    <property type="entry name" value="Sirohydro_Cobaltochel/CbiX"/>
</dbReference>
<evidence type="ECO:0000256" key="1">
    <source>
        <dbReference type="ARBA" id="ARBA00022723"/>
    </source>
</evidence>
<dbReference type="Pfam" id="PF01903">
    <property type="entry name" value="CbiX"/>
    <property type="match status" value="2"/>
</dbReference>
<dbReference type="SUPFAM" id="SSF53800">
    <property type="entry name" value="Chelatase"/>
    <property type="match status" value="1"/>
</dbReference>
<dbReference type="GO" id="GO:0046872">
    <property type="term" value="F:metal ion binding"/>
    <property type="evidence" value="ECO:0007669"/>
    <property type="project" value="UniProtKB-KW"/>
</dbReference>
<evidence type="ECO:0008006" key="4">
    <source>
        <dbReference type="Google" id="ProtNLM"/>
    </source>
</evidence>
<dbReference type="Gene3D" id="3.40.50.1400">
    <property type="match status" value="2"/>
</dbReference>
<evidence type="ECO:0000256" key="2">
    <source>
        <dbReference type="ARBA" id="ARBA00023239"/>
    </source>
</evidence>
<dbReference type="AlphaFoldDB" id="A0A3B1BGV9"/>
<evidence type="ECO:0000313" key="3">
    <source>
        <dbReference type="EMBL" id="VAX17339.1"/>
    </source>
</evidence>
<dbReference type="CDD" id="cd03414">
    <property type="entry name" value="CbiX_SirB_C"/>
    <property type="match status" value="1"/>
</dbReference>
<gene>
    <name evidence="3" type="ORF">MNBD_NITROSPINAE04-1340</name>
</gene>
<dbReference type="PANTHER" id="PTHR33542:SF3">
    <property type="entry name" value="SIROHYDROCHLORIN FERROCHELATASE, CHLOROPLASTIC"/>
    <property type="match status" value="1"/>
</dbReference>
<keyword evidence="2" id="KW-0456">Lyase</keyword>
<dbReference type="CDD" id="cd03416">
    <property type="entry name" value="CbiX_SirB_N"/>
    <property type="match status" value="1"/>
</dbReference>
<protein>
    <recommendedName>
        <fullName evidence="4">Sirohydrochlorin cobaltochelatase</fullName>
    </recommendedName>
</protein>
<proteinExistence type="predicted"/>
<organism evidence="3">
    <name type="scientific">hydrothermal vent metagenome</name>
    <dbReference type="NCBI Taxonomy" id="652676"/>
    <lineage>
        <taxon>unclassified sequences</taxon>
        <taxon>metagenomes</taxon>
        <taxon>ecological metagenomes</taxon>
    </lineage>
</organism>
<name>A0A3B1BGV9_9ZZZZ</name>
<dbReference type="EMBL" id="UOGA01000095">
    <property type="protein sequence ID" value="VAX17339.1"/>
    <property type="molecule type" value="Genomic_DNA"/>
</dbReference>
<accession>A0A3B1BGV9</accession>